<feature type="domain" description="Phosphoribosyltransferase" evidence="2">
    <location>
        <begin position="106"/>
        <end position="165"/>
    </location>
</feature>
<organism evidence="3">
    <name type="scientific">Sediminibacterium sp. KACHI17</name>
    <dbReference type="NCBI Taxonomy" id="1751071"/>
    <lineage>
        <taxon>Bacteria</taxon>
        <taxon>Pseudomonadati</taxon>
        <taxon>Bacteroidota</taxon>
        <taxon>Chitinophagia</taxon>
        <taxon>Chitinophagales</taxon>
        <taxon>Chitinophagaceae</taxon>
        <taxon>Sediminibacterium</taxon>
    </lineage>
</organism>
<dbReference type="InterPro" id="IPR000836">
    <property type="entry name" value="PRTase_dom"/>
</dbReference>
<gene>
    <name evidence="3" type="ORF">KACHI17_23220</name>
</gene>
<accession>A0AAT9GLG2</accession>
<dbReference type="EMBL" id="AP029612">
    <property type="protein sequence ID" value="BFG71441.1"/>
    <property type="molecule type" value="Genomic_DNA"/>
</dbReference>
<evidence type="ECO:0000256" key="1">
    <source>
        <dbReference type="ARBA" id="ARBA00008007"/>
    </source>
</evidence>
<dbReference type="PANTHER" id="PTHR47505">
    <property type="entry name" value="DNA UTILIZATION PROTEIN YHGH"/>
    <property type="match status" value="1"/>
</dbReference>
<comment type="similarity">
    <text evidence="1">Belongs to the ComF/GntX family.</text>
</comment>
<dbReference type="InterPro" id="IPR051910">
    <property type="entry name" value="ComF/GntX_DNA_util-trans"/>
</dbReference>
<name>A0AAT9GLG2_9BACT</name>
<evidence type="ECO:0000313" key="3">
    <source>
        <dbReference type="EMBL" id="BFG71441.1"/>
    </source>
</evidence>
<proteinExistence type="inferred from homology"/>
<dbReference type="InterPro" id="IPR029057">
    <property type="entry name" value="PRTase-like"/>
</dbReference>
<dbReference type="CDD" id="cd06223">
    <property type="entry name" value="PRTases_typeI"/>
    <property type="match status" value="1"/>
</dbReference>
<protein>
    <submittedName>
        <fullName evidence="3">ComF family protein</fullName>
    </submittedName>
</protein>
<dbReference type="PANTHER" id="PTHR47505:SF1">
    <property type="entry name" value="DNA UTILIZATION PROTEIN YHGH"/>
    <property type="match status" value="1"/>
</dbReference>
<dbReference type="SUPFAM" id="SSF53271">
    <property type="entry name" value="PRTase-like"/>
    <property type="match status" value="1"/>
</dbReference>
<dbReference type="Pfam" id="PF00156">
    <property type="entry name" value="Pribosyltran"/>
    <property type="match status" value="1"/>
</dbReference>
<reference evidence="3" key="1">
    <citation type="submission" date="2024-02" db="EMBL/GenBank/DDBJ databases">
        <title>Sediminibacterium planktonica sp. nov. and Sediminibacterium longus sp. nov., isolated from surface lake and river water.</title>
        <authorList>
            <person name="Watanabe K."/>
            <person name="Takemine S."/>
            <person name="Ishii Y."/>
            <person name="Ogata Y."/>
            <person name="Shindo C."/>
            <person name="Suda W."/>
        </authorList>
    </citation>
    <scope>NUCLEOTIDE SEQUENCE</scope>
    <source>
        <strain evidence="3">KACHI17</strain>
    </source>
</reference>
<dbReference type="AlphaFoldDB" id="A0AAT9GLG2"/>
<evidence type="ECO:0000259" key="2">
    <source>
        <dbReference type="Pfam" id="PF00156"/>
    </source>
</evidence>
<sequence>MNNPVEKAFFGRIRVEQAGALYYFTKHSLVQELMVQLKYRQNKHAGLFLGRMMGYALRSEPRFADIDLLLPLPLNPKKEFKRGYNQAEVICEGIREVWSRPLKTQLLQREKFTDSQTTQNRLSRWQNMEGVFKISASEQLIDKHVLLVDDVITTGATLEACGQTLMSIPNCRLSLAAAAYTL</sequence>
<dbReference type="Gene3D" id="3.40.50.2020">
    <property type="match status" value="1"/>
</dbReference>